<evidence type="ECO:0000256" key="25">
    <source>
        <dbReference type="ARBA" id="ARBA00023136"/>
    </source>
</evidence>
<evidence type="ECO:0000256" key="6">
    <source>
        <dbReference type="ARBA" id="ARBA00013888"/>
    </source>
</evidence>
<feature type="compositionally biased region" description="Basic residues" evidence="31">
    <location>
        <begin position="1369"/>
        <end position="1403"/>
    </location>
</feature>
<dbReference type="PROSITE" id="PS00641">
    <property type="entry name" value="COMPLEX1_75K_1"/>
    <property type="match status" value="1"/>
</dbReference>
<dbReference type="GO" id="GO:0004930">
    <property type="term" value="F:G protein-coupled receptor activity"/>
    <property type="evidence" value="ECO:0007669"/>
    <property type="project" value="InterPro"/>
</dbReference>
<dbReference type="GO" id="GO:0051539">
    <property type="term" value="F:4 iron, 4 sulfur cluster binding"/>
    <property type="evidence" value="ECO:0007669"/>
    <property type="project" value="UniProtKB-KW"/>
</dbReference>
<dbReference type="GO" id="GO:0046872">
    <property type="term" value="F:metal ion binding"/>
    <property type="evidence" value="ECO:0007669"/>
    <property type="project" value="UniProtKB-KW"/>
</dbReference>
<dbReference type="EC" id="7.1.1.2" evidence="5"/>
<evidence type="ECO:0000256" key="21">
    <source>
        <dbReference type="ARBA" id="ARBA00023014"/>
    </source>
</evidence>
<keyword evidence="14" id="KW-0809">Transit peptide</keyword>
<keyword evidence="8" id="KW-0004">4Fe-4S</keyword>
<evidence type="ECO:0000256" key="24">
    <source>
        <dbReference type="ARBA" id="ARBA00023128"/>
    </source>
</evidence>
<keyword evidence="23 37" id="KW-0830">Ubiquinone</keyword>
<comment type="similarity">
    <text evidence="4 30">Belongs to the complex I 75 kDa subunit family.</text>
</comment>
<keyword evidence="38" id="KW-1185">Reference proteome</keyword>
<dbReference type="PROSITE" id="PS00643">
    <property type="entry name" value="COMPLEX1_75K_3"/>
    <property type="match status" value="1"/>
</dbReference>
<keyword evidence="11" id="KW-0001">2Fe-2S</keyword>
<dbReference type="InterPro" id="IPR025927">
    <property type="entry name" value="Znf_KANL2-like"/>
</dbReference>
<keyword evidence="21" id="KW-0411">Iron-sulfur</keyword>
<dbReference type="GO" id="GO:0042773">
    <property type="term" value="P:ATP synthesis coupled electron transport"/>
    <property type="evidence" value="ECO:0007669"/>
    <property type="project" value="InterPro"/>
</dbReference>
<keyword evidence="16" id="KW-0249">Electron transport</keyword>
<dbReference type="InterPro" id="IPR017452">
    <property type="entry name" value="GPCR_Rhodpsn_7TM"/>
</dbReference>
<dbReference type="Pfam" id="PF00001">
    <property type="entry name" value="7tm_1"/>
    <property type="match status" value="1"/>
</dbReference>
<evidence type="ECO:0000256" key="15">
    <source>
        <dbReference type="ARBA" id="ARBA00022967"/>
    </source>
</evidence>
<dbReference type="InterPro" id="IPR006963">
    <property type="entry name" value="Mopterin_OxRdtase_4Fe-4S_dom"/>
</dbReference>
<keyword evidence="19" id="KW-0560">Oxidoreductase</keyword>
<feature type="compositionally biased region" description="Polar residues" evidence="31">
    <location>
        <begin position="1629"/>
        <end position="1639"/>
    </location>
</feature>
<evidence type="ECO:0000256" key="13">
    <source>
        <dbReference type="ARBA" id="ARBA00022792"/>
    </source>
</evidence>
<dbReference type="InterPro" id="IPR010228">
    <property type="entry name" value="NADH_UbQ_OxRdtase_Gsu"/>
</dbReference>
<feature type="compositionally biased region" description="Polar residues" evidence="31">
    <location>
        <begin position="1036"/>
        <end position="1055"/>
    </location>
</feature>
<evidence type="ECO:0000256" key="3">
    <source>
        <dbReference type="ARBA" id="ARBA00004443"/>
    </source>
</evidence>
<dbReference type="Pfam" id="PF22117">
    <property type="entry name" value="Fer4_Nqo3"/>
    <property type="match status" value="1"/>
</dbReference>
<dbReference type="GO" id="GO:0005634">
    <property type="term" value="C:nucleus"/>
    <property type="evidence" value="ECO:0007669"/>
    <property type="project" value="UniProtKB-SubCell"/>
</dbReference>
<evidence type="ECO:0000259" key="34">
    <source>
        <dbReference type="PROSITE" id="PS51085"/>
    </source>
</evidence>
<dbReference type="SUPFAM" id="SSF53706">
    <property type="entry name" value="Formate dehydrogenase/DMSO reductase, domains 1-3"/>
    <property type="match status" value="1"/>
</dbReference>
<dbReference type="PROSITE" id="PS51669">
    <property type="entry name" value="4FE4S_MOW_BIS_MGD"/>
    <property type="match status" value="1"/>
</dbReference>
<feature type="domain" description="4Fe-4S His(Cys)3-ligated-type" evidence="36">
    <location>
        <begin position="229"/>
        <end position="268"/>
    </location>
</feature>
<evidence type="ECO:0000256" key="16">
    <source>
        <dbReference type="ARBA" id="ARBA00022982"/>
    </source>
</evidence>
<dbReference type="InterPro" id="IPR001041">
    <property type="entry name" value="2Fe-2S_ferredoxin-type"/>
</dbReference>
<dbReference type="InterPro" id="IPR006656">
    <property type="entry name" value="Mopterin_OxRdtase"/>
</dbReference>
<keyword evidence="13" id="KW-0999">Mitochondrion inner membrane</keyword>
<keyword evidence="20" id="KW-0408">Iron</keyword>
<dbReference type="GO" id="GO:0008137">
    <property type="term" value="F:NADH dehydrogenase (ubiquinone) activity"/>
    <property type="evidence" value="ECO:0007669"/>
    <property type="project" value="UniProtKB-EC"/>
</dbReference>
<evidence type="ECO:0000256" key="26">
    <source>
        <dbReference type="ARBA" id="ARBA00023242"/>
    </source>
</evidence>
<keyword evidence="18" id="KW-0007">Acetylation</keyword>
<dbReference type="CDD" id="cd00207">
    <property type="entry name" value="fer2"/>
    <property type="match status" value="1"/>
</dbReference>
<dbReference type="PANTHER" id="PTHR16198">
    <property type="match status" value="1"/>
</dbReference>
<evidence type="ECO:0000256" key="14">
    <source>
        <dbReference type="ARBA" id="ARBA00022946"/>
    </source>
</evidence>
<evidence type="ECO:0000256" key="19">
    <source>
        <dbReference type="ARBA" id="ARBA00023002"/>
    </source>
</evidence>
<feature type="domain" description="G-protein coupled receptors family 1 profile" evidence="33">
    <location>
        <begin position="53"/>
        <end position="133"/>
    </location>
</feature>
<dbReference type="GO" id="GO:0045271">
    <property type="term" value="C:respiratory chain complex I"/>
    <property type="evidence" value="ECO:0007669"/>
    <property type="project" value="UniProtKB-ARBA"/>
</dbReference>
<evidence type="ECO:0000259" key="33">
    <source>
        <dbReference type="PROSITE" id="PS50262"/>
    </source>
</evidence>
<dbReference type="FunFam" id="3.10.20.740:FF:000001">
    <property type="entry name" value="NADH-quinone oxidoreductase subunit G"/>
    <property type="match status" value="1"/>
</dbReference>
<dbReference type="InterPro" id="IPR019574">
    <property type="entry name" value="NADH_UbQ_OxRdtase_Gsu_4Fe4S-bd"/>
</dbReference>
<feature type="region of interest" description="Disordered" evidence="31">
    <location>
        <begin position="1166"/>
        <end position="1206"/>
    </location>
</feature>
<feature type="region of interest" description="Disordered" evidence="31">
    <location>
        <begin position="1778"/>
        <end position="1802"/>
    </location>
</feature>
<evidence type="ECO:0000313" key="38">
    <source>
        <dbReference type="Proteomes" id="UP000503349"/>
    </source>
</evidence>
<evidence type="ECO:0000256" key="32">
    <source>
        <dbReference type="SAM" id="Phobius"/>
    </source>
</evidence>
<organism evidence="37 38">
    <name type="scientific">Channa argus</name>
    <name type="common">Northern snakehead</name>
    <name type="synonym">Ophicephalus argus</name>
    <dbReference type="NCBI Taxonomy" id="215402"/>
    <lineage>
        <taxon>Eukaryota</taxon>
        <taxon>Metazoa</taxon>
        <taxon>Chordata</taxon>
        <taxon>Craniata</taxon>
        <taxon>Vertebrata</taxon>
        <taxon>Euteleostomi</taxon>
        <taxon>Actinopterygii</taxon>
        <taxon>Neopterygii</taxon>
        <taxon>Teleostei</taxon>
        <taxon>Neoteleostei</taxon>
        <taxon>Acanthomorphata</taxon>
        <taxon>Anabantaria</taxon>
        <taxon>Anabantiformes</taxon>
        <taxon>Channoidei</taxon>
        <taxon>Channidae</taxon>
        <taxon>Channa</taxon>
    </lineage>
</organism>
<evidence type="ECO:0000256" key="12">
    <source>
        <dbReference type="ARBA" id="ARBA00022723"/>
    </source>
</evidence>
<evidence type="ECO:0000259" key="36">
    <source>
        <dbReference type="PROSITE" id="PS51839"/>
    </source>
</evidence>
<dbReference type="PANTHER" id="PTHR16198:SF2">
    <property type="entry name" value="INO80 COMPLEX SUBUNIT D"/>
    <property type="match status" value="1"/>
</dbReference>
<evidence type="ECO:0000256" key="20">
    <source>
        <dbReference type="ARBA" id="ARBA00023004"/>
    </source>
</evidence>
<dbReference type="SUPFAM" id="SSF54862">
    <property type="entry name" value="4Fe-4S ferredoxins"/>
    <property type="match status" value="1"/>
</dbReference>
<evidence type="ECO:0000256" key="1">
    <source>
        <dbReference type="ARBA" id="ARBA00001966"/>
    </source>
</evidence>
<comment type="cofactor">
    <cofactor evidence="1">
        <name>[4Fe-4S] cluster</name>
        <dbReference type="ChEBI" id="CHEBI:49883"/>
    </cofactor>
</comment>
<dbReference type="EMBL" id="CM015721">
    <property type="protein sequence ID" value="KAF3694836.1"/>
    <property type="molecule type" value="Genomic_DNA"/>
</dbReference>
<feature type="region of interest" description="Disordered" evidence="31">
    <location>
        <begin position="1364"/>
        <end position="1452"/>
    </location>
</feature>
<evidence type="ECO:0000256" key="11">
    <source>
        <dbReference type="ARBA" id="ARBA00022714"/>
    </source>
</evidence>
<dbReference type="SUPFAM" id="SSF81321">
    <property type="entry name" value="Family A G protein-coupled receptor-like"/>
    <property type="match status" value="1"/>
</dbReference>
<dbReference type="FunFam" id="3.30.70.20:FF:000002">
    <property type="entry name" value="NADH-ubiquinone oxidoreductase 75 kDa subunit"/>
    <property type="match status" value="1"/>
</dbReference>
<dbReference type="GO" id="GO:0005743">
    <property type="term" value="C:mitochondrial inner membrane"/>
    <property type="evidence" value="ECO:0007669"/>
    <property type="project" value="UniProtKB-SubCell"/>
</dbReference>
<dbReference type="PROSITE" id="PS51085">
    <property type="entry name" value="2FE2S_FER_2"/>
    <property type="match status" value="1"/>
</dbReference>
<evidence type="ECO:0000256" key="29">
    <source>
        <dbReference type="ARBA" id="ARBA00049551"/>
    </source>
</evidence>
<dbReference type="Pfam" id="PF00384">
    <property type="entry name" value="Molybdopterin"/>
    <property type="match status" value="1"/>
</dbReference>
<evidence type="ECO:0000256" key="30">
    <source>
        <dbReference type="RuleBase" id="RU004523"/>
    </source>
</evidence>
<gene>
    <name evidence="37" type="ORF">EXN66_Car010512</name>
</gene>
<feature type="region of interest" description="Disordered" evidence="31">
    <location>
        <begin position="1568"/>
        <end position="1602"/>
    </location>
</feature>
<feature type="compositionally biased region" description="Acidic residues" evidence="31">
    <location>
        <begin position="1439"/>
        <end position="1448"/>
    </location>
</feature>
<evidence type="ECO:0000256" key="23">
    <source>
        <dbReference type="ARBA" id="ARBA00023075"/>
    </source>
</evidence>
<keyword evidence="7" id="KW-0813">Transport</keyword>
<evidence type="ECO:0000256" key="31">
    <source>
        <dbReference type="SAM" id="MobiDB-lite"/>
    </source>
</evidence>
<dbReference type="GO" id="GO:0051537">
    <property type="term" value="F:2 iron, 2 sulfur cluster binding"/>
    <property type="evidence" value="ECO:0007669"/>
    <property type="project" value="UniProtKB-KW"/>
</dbReference>
<proteinExistence type="inferred from homology"/>
<dbReference type="InterPro" id="IPR000276">
    <property type="entry name" value="GPCR_Rhodpsn"/>
</dbReference>
<dbReference type="Gene3D" id="3.40.50.740">
    <property type="match status" value="1"/>
</dbReference>
<feature type="compositionally biased region" description="Polar residues" evidence="31">
    <location>
        <begin position="1651"/>
        <end position="1662"/>
    </location>
</feature>
<feature type="transmembrane region" description="Helical" evidence="32">
    <location>
        <begin position="113"/>
        <end position="131"/>
    </location>
</feature>
<evidence type="ECO:0000256" key="5">
    <source>
        <dbReference type="ARBA" id="ARBA00012944"/>
    </source>
</evidence>
<dbReference type="Gene3D" id="3.30.200.210">
    <property type="match status" value="1"/>
</dbReference>
<dbReference type="PROSITE" id="PS50262">
    <property type="entry name" value="G_PROTEIN_RECEP_F1_2"/>
    <property type="match status" value="1"/>
</dbReference>
<evidence type="ECO:0000256" key="28">
    <source>
        <dbReference type="ARBA" id="ARBA00045300"/>
    </source>
</evidence>
<dbReference type="Pfam" id="PF13510">
    <property type="entry name" value="Fer2_4"/>
    <property type="match status" value="1"/>
</dbReference>
<feature type="domain" description="2Fe-2S ferredoxin-type" evidence="34">
    <location>
        <begin position="151"/>
        <end position="229"/>
    </location>
</feature>
<evidence type="ECO:0000259" key="35">
    <source>
        <dbReference type="PROSITE" id="PS51669"/>
    </source>
</evidence>
<feature type="compositionally biased region" description="Low complexity" evidence="31">
    <location>
        <begin position="1583"/>
        <end position="1602"/>
    </location>
</feature>
<dbReference type="CDD" id="cd02773">
    <property type="entry name" value="MopB_Res-Cmplx1_Nad11"/>
    <property type="match status" value="1"/>
</dbReference>
<evidence type="ECO:0000256" key="22">
    <source>
        <dbReference type="ARBA" id="ARBA00023027"/>
    </source>
</evidence>
<evidence type="ECO:0000256" key="7">
    <source>
        <dbReference type="ARBA" id="ARBA00022448"/>
    </source>
</evidence>
<dbReference type="GO" id="GO:0016651">
    <property type="term" value="F:oxidoreductase activity, acting on NAD(P)H"/>
    <property type="evidence" value="ECO:0007669"/>
    <property type="project" value="InterPro"/>
</dbReference>
<evidence type="ECO:0000256" key="18">
    <source>
        <dbReference type="ARBA" id="ARBA00022990"/>
    </source>
</evidence>
<feature type="compositionally biased region" description="Acidic residues" evidence="31">
    <location>
        <begin position="1172"/>
        <end position="1185"/>
    </location>
</feature>
<dbReference type="Proteomes" id="UP000503349">
    <property type="component" value="Chromosome 10"/>
</dbReference>
<feature type="transmembrane region" description="Helical" evidence="32">
    <location>
        <begin position="72"/>
        <end position="92"/>
    </location>
</feature>
<name>A0A6G1PXZ3_CHAAH</name>
<dbReference type="FunFam" id="3.40.50.740:FF:000002">
    <property type="entry name" value="NADH-ubiquinone oxidoreductase 75 kDa subunit, mitochondrial"/>
    <property type="match status" value="1"/>
</dbReference>
<dbReference type="Gene3D" id="3.10.20.740">
    <property type="match status" value="1"/>
</dbReference>
<reference evidence="37 38" key="1">
    <citation type="submission" date="2019-02" db="EMBL/GenBank/DDBJ databases">
        <title>Opniocepnalus argus genome.</title>
        <authorList>
            <person name="Zhou C."/>
            <person name="Xiao S."/>
        </authorList>
    </citation>
    <scope>NUCLEOTIDE SEQUENCE [LARGE SCALE GENOMIC DNA]</scope>
    <source>
        <strain evidence="37">OARG1902GOOAL</strain>
        <tissue evidence="37">Muscle</tissue>
    </source>
</reference>
<dbReference type="PROSITE" id="PS51839">
    <property type="entry name" value="4FE4S_HC3"/>
    <property type="match status" value="1"/>
</dbReference>
<comment type="function">
    <text evidence="28">Core subunit of the mitochondrial membrane respiratory chain NADH dehydrogenase (Complex I) which catalyzes electron transfer from NADH through the respiratory chain, using ubiquinone as an electron acceptor. Essential for catalysing the entry and efficient transfer of electrons within complex I. Plays a key role in the assembly and stability of complex I and participates in the association of complex I with ubiquinol-cytochrome reductase complex (Complex III) to form supercomplexes.</text>
</comment>
<dbReference type="Pfam" id="PF22151">
    <property type="entry name" value="Fer4_NDSU1"/>
    <property type="match status" value="1"/>
</dbReference>
<keyword evidence="22" id="KW-0520">NAD</keyword>
<dbReference type="Gene3D" id="3.30.70.20">
    <property type="match status" value="1"/>
</dbReference>
<comment type="catalytic activity">
    <reaction evidence="29">
        <text>a ubiquinone + NADH + 5 H(+)(in) = a ubiquinol + NAD(+) + 4 H(+)(out)</text>
        <dbReference type="Rhea" id="RHEA:29091"/>
        <dbReference type="Rhea" id="RHEA-COMP:9565"/>
        <dbReference type="Rhea" id="RHEA-COMP:9566"/>
        <dbReference type="ChEBI" id="CHEBI:15378"/>
        <dbReference type="ChEBI" id="CHEBI:16389"/>
        <dbReference type="ChEBI" id="CHEBI:17976"/>
        <dbReference type="ChEBI" id="CHEBI:57540"/>
        <dbReference type="ChEBI" id="CHEBI:57945"/>
        <dbReference type="EC" id="7.1.1.2"/>
    </reaction>
</comment>
<comment type="cofactor">
    <cofactor evidence="27">
        <name>[2Fe-2S] cluster</name>
        <dbReference type="ChEBI" id="CHEBI:190135"/>
    </cofactor>
</comment>
<keyword evidence="25 32" id="KW-0472">Membrane</keyword>
<evidence type="ECO:0000256" key="2">
    <source>
        <dbReference type="ARBA" id="ARBA00004123"/>
    </source>
</evidence>
<accession>A0A6G1PXZ3</accession>
<dbReference type="Pfam" id="PF10588">
    <property type="entry name" value="NADH-G_4Fe-4S_3"/>
    <property type="match status" value="1"/>
</dbReference>
<evidence type="ECO:0000313" key="37">
    <source>
        <dbReference type="EMBL" id="KAF3694836.1"/>
    </source>
</evidence>
<sequence length="1819" mass="200524">MGDSNEDYGNYSYEYYMEYGDLEDIKVEHTQKETIHIISVVVYIISFVLGLIGNGTVIWVTAFKSKKTVNSVWLLNLAMADFVFVLFLPFYIHYILRDFHWEFGVTMCKLNSFVSVMNMYASVLFLTVLSIDRQDYRFASFQATTTAAANNLLEVFVDGKPVTVEPGTTVLQACEKAGMQIPRFCYHERLSVAGNCRMCLVEIEKVPKPVAACAMPVMKGWNILTNSDKTRKAREGVMEFLLANHPLDCPICDQGGECDLQDQSMQFGSDRSRFMEGKRAVEDKNIGPLIKTIMTRCIQCTRCVRFASEIAGVEDLGTTGRGNDLQIGTYVEKMFLSELSGNIIDICPVGALTSKPYAFTARPWETRKTESIDILDAVGSNIVLSTRGGEVMRILPRLNEDINEEWISDKTRFAYDGLKRQRLTQPMVKNESGQLVPTSWEDALTCVAGALQGVKGSDVAAVVGGLVDAEALIALKDLLNRLNSDNLCTEEVFPMSGAGSDLRSNYLLNTGIAGIEEADLLLLIGTNPRYEAPLFNARIRKSWLHNELQVALVGKEVDLSYTYDHLGESPKVLQEISSGTHPFSQVLAKAKHPVIVVGSSCLQRKDGGAIMANVSTIAQNLLSRGVEKTWKVLNVLHRVASQVAALDIGYKPGVDPIRKNPPKVLFLLGADAGCITRQDLPQQCIIIYQGHHGDVGAPMADIILPGAAYTEKCSTYVNIEGRAQQTRVAVTPPGMAREDWKIIRAISELAGVTLPYDTLDKVRDRLAEVSPNLVRYDDVEEANYSKQANELSKAVNQAFLMEPLVPQQLTVKDFYMTADVVKDKSHVMYEGKHIHFSEVDNKPLCSYSPKLCKQRRLNGYAFCIRHVLEDKTAPFKQCEYVAKYNSQRCTNPIPKSEDRRYCNSHLQVLGFIPKKERKKKHDALEEMRSRAQLQSVALNITVPSLALKAPNGLDELLPSPPCTRLLPLPDGELLDPFAFFEDDTDGEEVGTPRKGNTIRKKLQSRLVINQKPDTDLFQPPSEHFSPSPVPRAHPSSPLSTHLPRQQSGLLQPPQHSSVTSFIFPGQQQGLLCNPPPPQTVNFLPPGITSNAALSPVQPSGPSLSRKMPFTATHLPVSCKDSSSNNQGHVVVMRPAVFSPSASCLARLQHLVQLCAKRHQEHGDLFPHLGLDWSEDSAEDDDDGEEKAERFSPFKTPWRPQNGLEDDSSLSRRTRLLRLCSYLQEKYKHMCRQERASIRQKRYRYAFRKALLQAASNNADCAGQLIQELRGVSRSSSSVAPAKQQNMDTGTCTGSTKGQACNNSALPFTRHCFQHILLNRSQQLFASCTAKFADGQQCSIPVFDITHQTPLCEEHAKKMDNFLRGDGNRRVQHQQQRKPRKKTKPPALTKKHKKKRRRGPRRPQKPIPPALPQGNLGMPSISLAMPSQASIRSPSTPDLSTDEFPDDITNDIADIPNDLELNQEDFSDVLPRLPDDLQDFDLFEGKNGELLPTTEEAEELVRALQAMGSYPDSLVCLTSMGDLAPSEGVDHRAVTVFPGPVQPGAIGELLSSRIPTENFTSLELEDNILQSTGGHFPPTPPSQSANQPPTSCSSSSTAAPPASSLLTQASITERTFSRTHATHVLAKSDAPTSSPQGSHYSSEHVPSPYSDHINSPHASSFQSDTPLMLEVPLSGVPGPPRSSWNNLPLPLTDPTHFGNLIGSESHLISTSLSTPPATTHSVTLQPMAALSVMPQSGMTGLTTPPAPVSSSHDVLTSTQPKQQLPQFSAAFGHQLASHSGIPKDVQPSHSSTAPPAGFSINDKNSKSCKLYEKELQFIKY</sequence>
<keyword evidence="15" id="KW-1278">Translocase</keyword>
<protein>
    <recommendedName>
        <fullName evidence="6">NADH-ubiquinone oxidoreductase 75 kDa subunit, mitochondrial</fullName>
        <ecNumber evidence="5">7.1.1.2</ecNumber>
    </recommendedName>
</protein>
<dbReference type="Gene3D" id="1.20.1070.10">
    <property type="entry name" value="Rhodopsin 7-helix transmembrane proteins"/>
    <property type="match status" value="1"/>
</dbReference>
<reference evidence="38" key="2">
    <citation type="submission" date="2019-02" db="EMBL/GenBank/DDBJ databases">
        <title>Opniocepnalus argus Var Kimnra genome.</title>
        <authorList>
            <person name="Zhou C."/>
            <person name="Xiao S."/>
        </authorList>
    </citation>
    <scope>NUCLEOTIDE SEQUENCE [LARGE SCALE GENOMIC DNA]</scope>
</reference>
<dbReference type="InterPro" id="IPR000283">
    <property type="entry name" value="NADH_UbQ_OxRdtase_75kDa_su_CS"/>
</dbReference>
<dbReference type="FunFam" id="3.30.200.210:FF:000002">
    <property type="entry name" value="NADH-ubiquinone oxidoreductase 75 kDa subunit"/>
    <property type="match status" value="1"/>
</dbReference>
<keyword evidence="10 32" id="KW-0812">Transmembrane</keyword>
<evidence type="ECO:0000256" key="4">
    <source>
        <dbReference type="ARBA" id="ARBA00005404"/>
    </source>
</evidence>
<dbReference type="NCBIfam" id="TIGR01973">
    <property type="entry name" value="NuoG"/>
    <property type="match status" value="1"/>
</dbReference>
<dbReference type="SMART" id="SM00929">
    <property type="entry name" value="NADH-G_4Fe-4S_3"/>
    <property type="match status" value="1"/>
</dbReference>
<keyword evidence="17 32" id="KW-1133">Transmembrane helix</keyword>
<feature type="compositionally biased region" description="Polar residues" evidence="31">
    <location>
        <begin position="1424"/>
        <end position="1438"/>
    </location>
</feature>
<feature type="region of interest" description="Disordered" evidence="31">
    <location>
        <begin position="1010"/>
        <end position="1055"/>
    </location>
</feature>
<evidence type="ECO:0000256" key="9">
    <source>
        <dbReference type="ARBA" id="ARBA00022660"/>
    </source>
</evidence>
<keyword evidence="9" id="KW-0679">Respiratory chain</keyword>
<keyword evidence="12" id="KW-0479">Metal-binding</keyword>
<evidence type="ECO:0000256" key="27">
    <source>
        <dbReference type="ARBA" id="ARBA00034078"/>
    </source>
</evidence>
<evidence type="ECO:0000256" key="17">
    <source>
        <dbReference type="ARBA" id="ARBA00022989"/>
    </source>
</evidence>
<dbReference type="InterPro" id="IPR036010">
    <property type="entry name" value="2Fe-2S_ferredoxin-like_sf"/>
</dbReference>
<keyword evidence="24" id="KW-0496">Mitochondrion</keyword>
<feature type="domain" description="4Fe-4S Mo/W bis-MGD-type" evidence="35">
    <location>
        <begin position="366"/>
        <end position="422"/>
    </location>
</feature>
<keyword evidence="26" id="KW-0539">Nucleus</keyword>
<feature type="transmembrane region" description="Helical" evidence="32">
    <location>
        <begin position="35"/>
        <end position="60"/>
    </location>
</feature>
<comment type="subcellular location">
    <subcellularLocation>
        <location evidence="3">Mitochondrion inner membrane</location>
        <topology evidence="3">Peripheral membrane protein</topology>
        <orientation evidence="3">Matrix side</orientation>
    </subcellularLocation>
    <subcellularLocation>
        <location evidence="2">Nucleus</location>
    </subcellularLocation>
</comment>
<dbReference type="PROSITE" id="PS00642">
    <property type="entry name" value="COMPLEX1_75K_2"/>
    <property type="match status" value="1"/>
</dbReference>
<evidence type="ECO:0000256" key="10">
    <source>
        <dbReference type="ARBA" id="ARBA00022692"/>
    </source>
</evidence>
<dbReference type="SUPFAM" id="SSF54292">
    <property type="entry name" value="2Fe-2S ferredoxin-like"/>
    <property type="match status" value="1"/>
</dbReference>
<dbReference type="InterPro" id="IPR054351">
    <property type="entry name" value="NADH_UbQ_OxRdtase_ferredoxin"/>
</dbReference>
<dbReference type="Pfam" id="PF13891">
    <property type="entry name" value="zf-C3HC3H_KANSL2"/>
    <property type="match status" value="2"/>
</dbReference>
<feature type="region of interest" description="Disordered" evidence="31">
    <location>
        <begin position="1624"/>
        <end position="1662"/>
    </location>
</feature>
<dbReference type="PRINTS" id="PR00237">
    <property type="entry name" value="GPCRRHODOPSN"/>
</dbReference>
<evidence type="ECO:0000256" key="8">
    <source>
        <dbReference type="ARBA" id="ARBA00022485"/>
    </source>
</evidence>